<keyword evidence="3" id="KW-1185">Reference proteome</keyword>
<dbReference type="InterPro" id="IPR018712">
    <property type="entry name" value="Tle1-like_cat"/>
</dbReference>
<dbReference type="PANTHER" id="PTHR33840:SF2">
    <property type="entry name" value="TLE1 PHOSPHOLIPASE DOMAIN-CONTAINING PROTEIN"/>
    <property type="match status" value="1"/>
</dbReference>
<evidence type="ECO:0000313" key="3">
    <source>
        <dbReference type="Proteomes" id="UP000223968"/>
    </source>
</evidence>
<comment type="caution">
    <text evidence="2">The sequence shown here is derived from an EMBL/GenBank/DDBJ whole genome shotgun (WGS) entry which is preliminary data.</text>
</comment>
<dbReference type="Pfam" id="PF09994">
    <property type="entry name" value="T6SS_Tle1-like_cat"/>
    <property type="match status" value="1"/>
</dbReference>
<evidence type="ECO:0000259" key="1">
    <source>
        <dbReference type="Pfam" id="PF09994"/>
    </source>
</evidence>
<protein>
    <recommendedName>
        <fullName evidence="1">T6SS Phospholipase effector Tle1-like catalytic domain-containing protein</fullName>
    </recommendedName>
</protein>
<evidence type="ECO:0000313" key="2">
    <source>
        <dbReference type="EMBL" id="PGG95530.1"/>
    </source>
</evidence>
<proteinExistence type="predicted"/>
<dbReference type="EMBL" id="PDNB01000336">
    <property type="protein sequence ID" value="PGG95530.1"/>
    <property type="molecule type" value="Genomic_DNA"/>
</dbReference>
<name>A0A2B7WGD2_9EURO</name>
<gene>
    <name evidence="2" type="ORF">AJ79_10011</name>
</gene>
<dbReference type="STRING" id="1447875.A0A2B7WGD2"/>
<sequence length="446" mass="51278">MDQYRRKPRRLVLCFDGTGNVFTGDESDTNVVKIYDMLDPHRDDQFRYYQPGIGTFHTSTGPRNLSLWGRFKEKWRLILDQALGTTFEYHVSAGYKFLMKYYAPGDAIYIFGFSRGAYTARFLADMIAEVGLLSQGNEEMIRFAFSSFAQFQNCRGKAKKSAKNIEDERYLQKFRKTFCRPRVSVYFLGLFDCVNSVGGFEIPFRRSSYHYIAKASAPAKHIRHAVSIHERRLKFRPALCMFENERNAGSDVQEVWFAGNHCDVGGGFSYEDKSKHLLSDIPLAWMIDEIMALDDQPCGPLAFDKDNLAESVHLKAGREWSRDKPPKLLPAVPDRDVVPSMGIKRHDHLALNRGASLFSTSMWWIIEILPIFTRLELEHGEWIPRYWPSNFGHMRDIPHEAKIHISVSHLHAARVVERMPKLGGDEAPMLTDPFLPVRVLITKKTS</sequence>
<dbReference type="AlphaFoldDB" id="A0A2B7WGD2"/>
<dbReference type="Proteomes" id="UP000223968">
    <property type="component" value="Unassembled WGS sequence"/>
</dbReference>
<organism evidence="2 3">
    <name type="scientific">Helicocarpus griseus UAMH5409</name>
    <dbReference type="NCBI Taxonomy" id="1447875"/>
    <lineage>
        <taxon>Eukaryota</taxon>
        <taxon>Fungi</taxon>
        <taxon>Dikarya</taxon>
        <taxon>Ascomycota</taxon>
        <taxon>Pezizomycotina</taxon>
        <taxon>Eurotiomycetes</taxon>
        <taxon>Eurotiomycetidae</taxon>
        <taxon>Onygenales</taxon>
        <taxon>Ajellomycetaceae</taxon>
        <taxon>Helicocarpus</taxon>
    </lineage>
</organism>
<dbReference type="PANTHER" id="PTHR33840">
    <property type="match status" value="1"/>
</dbReference>
<dbReference type="OrthoDB" id="3162439at2759"/>
<accession>A0A2B7WGD2</accession>
<feature type="domain" description="T6SS Phospholipase effector Tle1-like catalytic" evidence="1">
    <location>
        <begin position="9"/>
        <end position="289"/>
    </location>
</feature>
<reference evidence="2 3" key="1">
    <citation type="submission" date="2017-10" db="EMBL/GenBank/DDBJ databases">
        <title>Comparative genomics in systemic dimorphic fungi from Ajellomycetaceae.</title>
        <authorList>
            <person name="Munoz J.F."/>
            <person name="Mcewen J.G."/>
            <person name="Clay O.K."/>
            <person name="Cuomo C.A."/>
        </authorList>
    </citation>
    <scope>NUCLEOTIDE SEQUENCE [LARGE SCALE GENOMIC DNA]</scope>
    <source>
        <strain evidence="2 3">UAMH5409</strain>
    </source>
</reference>